<feature type="transmembrane region" description="Helical" evidence="1">
    <location>
        <begin position="44"/>
        <end position="64"/>
    </location>
</feature>
<keyword evidence="1" id="KW-0812">Transmembrane</keyword>
<evidence type="ECO:0000256" key="1">
    <source>
        <dbReference type="SAM" id="Phobius"/>
    </source>
</evidence>
<name>A0AB34KZV7_9PEZI</name>
<dbReference type="GeneID" id="96002473"/>
<organism evidence="2 3">
    <name type="scientific">Cladosporium halotolerans</name>
    <dbReference type="NCBI Taxonomy" id="1052096"/>
    <lineage>
        <taxon>Eukaryota</taxon>
        <taxon>Fungi</taxon>
        <taxon>Dikarya</taxon>
        <taxon>Ascomycota</taxon>
        <taxon>Pezizomycotina</taxon>
        <taxon>Dothideomycetes</taxon>
        <taxon>Dothideomycetidae</taxon>
        <taxon>Cladosporiales</taxon>
        <taxon>Cladosporiaceae</taxon>
        <taxon>Cladosporium</taxon>
    </lineage>
</organism>
<protein>
    <submittedName>
        <fullName evidence="2">Uncharacterized protein</fullName>
    </submittedName>
</protein>
<dbReference type="RefSeq" id="XP_069233400.1">
    <property type="nucleotide sequence ID" value="XM_069369635.1"/>
</dbReference>
<reference evidence="2 3" key="1">
    <citation type="journal article" date="2020" name="Microbiol. Resour. Announc.">
        <title>Draft Genome Sequence of a Cladosporium Species Isolated from the Mesophotic Ascidian Didemnum maculosum.</title>
        <authorList>
            <person name="Gioti A."/>
            <person name="Siaperas R."/>
            <person name="Nikolaivits E."/>
            <person name="Le Goff G."/>
            <person name="Ouazzani J."/>
            <person name="Kotoulas G."/>
            <person name="Topakas E."/>
        </authorList>
    </citation>
    <scope>NUCLEOTIDE SEQUENCE [LARGE SCALE GENOMIC DNA]</scope>
    <source>
        <strain evidence="2 3">TM138-S3</strain>
    </source>
</reference>
<gene>
    <name evidence="2" type="ORF">WHR41_01029</name>
</gene>
<keyword evidence="3" id="KW-1185">Reference proteome</keyword>
<proteinExistence type="predicted"/>
<comment type="caution">
    <text evidence="2">The sequence shown here is derived from an EMBL/GenBank/DDBJ whole genome shotgun (WGS) entry which is preliminary data.</text>
</comment>
<accession>A0AB34KZV7</accession>
<dbReference type="AlphaFoldDB" id="A0AB34KZV7"/>
<dbReference type="EMBL" id="JAAQHG020000003">
    <property type="protein sequence ID" value="KAL1590295.1"/>
    <property type="molecule type" value="Genomic_DNA"/>
</dbReference>
<keyword evidence="1" id="KW-0472">Membrane</keyword>
<sequence length="181" mass="19762">MSSESLAMTRRTMGPELAKLAEEHMKHDLQQSDRDALQKAARTVSTHASVGSLLGLALGTFLAFRLRSNRTALFKAFQHAEQPTAVRFASGKETPLPDLRSAMKPSALGDVATYCLLGGGGLFFGGETGLLTGTFRARQQIGADRDGRDRIQRAFRRFQADALRRQAKLLEEEDKGSILGL</sequence>
<evidence type="ECO:0000313" key="3">
    <source>
        <dbReference type="Proteomes" id="UP000803884"/>
    </source>
</evidence>
<evidence type="ECO:0000313" key="2">
    <source>
        <dbReference type="EMBL" id="KAL1590295.1"/>
    </source>
</evidence>
<keyword evidence="1" id="KW-1133">Transmembrane helix</keyword>
<dbReference type="Proteomes" id="UP000803884">
    <property type="component" value="Unassembled WGS sequence"/>
</dbReference>